<evidence type="ECO:0000313" key="3">
    <source>
        <dbReference type="EMBL" id="EFQ96893.1"/>
    </source>
</evidence>
<gene>
    <name evidence="3" type="ORF">MGYG_08816</name>
</gene>
<evidence type="ECO:0000313" key="4">
    <source>
        <dbReference type="Proteomes" id="UP000002669"/>
    </source>
</evidence>
<protein>
    <recommendedName>
        <fullName evidence="5">MARVEL domain-containing protein</fullName>
    </recommendedName>
</protein>
<dbReference type="RefSeq" id="XP_003169270.1">
    <property type="nucleotide sequence ID" value="XM_003169222.1"/>
</dbReference>
<feature type="compositionally biased region" description="Low complexity" evidence="1">
    <location>
        <begin position="170"/>
        <end position="181"/>
    </location>
</feature>
<evidence type="ECO:0008006" key="5">
    <source>
        <dbReference type="Google" id="ProtNLM"/>
    </source>
</evidence>
<dbReference type="EMBL" id="DS989831">
    <property type="protein sequence ID" value="EFQ96893.1"/>
    <property type="molecule type" value="Genomic_DNA"/>
</dbReference>
<feature type="transmembrane region" description="Helical" evidence="2">
    <location>
        <begin position="16"/>
        <end position="37"/>
    </location>
</feature>
<keyword evidence="4" id="KW-1185">Reference proteome</keyword>
<evidence type="ECO:0000256" key="2">
    <source>
        <dbReference type="SAM" id="Phobius"/>
    </source>
</evidence>
<dbReference type="STRING" id="535722.E4V727"/>
<dbReference type="OrthoDB" id="5342507at2759"/>
<dbReference type="InParanoid" id="E4V727"/>
<dbReference type="GeneID" id="10024323"/>
<dbReference type="VEuPathDB" id="FungiDB:MGYG_08816"/>
<accession>E4V727</accession>
<dbReference type="Proteomes" id="UP000002669">
    <property type="component" value="Unassembled WGS sequence"/>
</dbReference>
<organism evidence="4">
    <name type="scientific">Arthroderma gypseum (strain ATCC MYA-4604 / CBS 118893)</name>
    <name type="common">Microsporum gypseum</name>
    <dbReference type="NCBI Taxonomy" id="535722"/>
    <lineage>
        <taxon>Eukaryota</taxon>
        <taxon>Fungi</taxon>
        <taxon>Dikarya</taxon>
        <taxon>Ascomycota</taxon>
        <taxon>Pezizomycotina</taxon>
        <taxon>Eurotiomycetes</taxon>
        <taxon>Eurotiomycetidae</taxon>
        <taxon>Onygenales</taxon>
        <taxon>Arthrodermataceae</taxon>
        <taxon>Nannizzia</taxon>
    </lineage>
</organism>
<feature type="transmembrane region" description="Helical" evidence="2">
    <location>
        <begin position="76"/>
        <end position="99"/>
    </location>
</feature>
<dbReference type="OMA" id="HGANSCS"/>
<sequence length="326" mass="35487">MASDNALRLTGFGLRMLQLSCSLIIVGVFGYFLAVFADHNAHAPEWLRAVAGIAGVAAIYAILASFFILAYGGPLFFSHIFMLLDGGFALAFLSVCIMTRHGALPCTRRLTTPVGSSAAKDPNVAFGEGFIGIDRGDNLTFMRYLSTACNALFLLSIPIQRAFKKRQRSSKSSSSPVSHTSAGFRQRFWPRRRQHQGPSSADPAVEYSQAPLSSGAISLEDKPKGEKPRFTSILQRLRNGNSRNVGPEDIQLQQGIQNNKPLSGFNPSYGPGKSAYTVTSAESPISPALPEPANPWARPEYLEYTYGQRGIDVGEYSRGYGYGPHR</sequence>
<dbReference type="HOGENOM" id="CLU_057540_0_0_1"/>
<reference evidence="4" key="1">
    <citation type="journal article" date="2012" name="MBio">
        <title>Comparative genome analysis of Trichophyton rubrum and related dermatophytes reveals candidate genes involved in infection.</title>
        <authorList>
            <person name="Martinez D.A."/>
            <person name="Oliver B.G."/>
            <person name="Graeser Y."/>
            <person name="Goldberg J.M."/>
            <person name="Li W."/>
            <person name="Martinez-Rossi N.M."/>
            <person name="Monod M."/>
            <person name="Shelest E."/>
            <person name="Barton R.C."/>
            <person name="Birch E."/>
            <person name="Brakhage A.A."/>
            <person name="Chen Z."/>
            <person name="Gurr S.J."/>
            <person name="Heiman D."/>
            <person name="Heitman J."/>
            <person name="Kosti I."/>
            <person name="Rossi A."/>
            <person name="Saif S."/>
            <person name="Samalova M."/>
            <person name="Saunders C.W."/>
            <person name="Shea T."/>
            <person name="Summerbell R.C."/>
            <person name="Xu J."/>
            <person name="Young S."/>
            <person name="Zeng Q."/>
            <person name="Birren B.W."/>
            <person name="Cuomo C.A."/>
            <person name="White T.C."/>
        </authorList>
    </citation>
    <scope>NUCLEOTIDE SEQUENCE [LARGE SCALE GENOMIC DNA]</scope>
    <source>
        <strain evidence="4">ATCC MYA-4604 / CBS 118893</strain>
    </source>
</reference>
<keyword evidence="2" id="KW-1133">Transmembrane helix</keyword>
<name>E4V727_ARTGP</name>
<dbReference type="eggNOG" id="ENOG502SP9C">
    <property type="taxonomic scope" value="Eukaryota"/>
</dbReference>
<evidence type="ECO:0000256" key="1">
    <source>
        <dbReference type="SAM" id="MobiDB-lite"/>
    </source>
</evidence>
<keyword evidence="2" id="KW-0812">Transmembrane</keyword>
<proteinExistence type="predicted"/>
<keyword evidence="2" id="KW-0472">Membrane</keyword>
<feature type="region of interest" description="Disordered" evidence="1">
    <location>
        <begin position="258"/>
        <end position="278"/>
    </location>
</feature>
<feature type="region of interest" description="Disordered" evidence="1">
    <location>
        <begin position="166"/>
        <end position="207"/>
    </location>
</feature>
<dbReference type="AlphaFoldDB" id="E4V727"/>
<feature type="transmembrane region" description="Helical" evidence="2">
    <location>
        <begin position="49"/>
        <end position="70"/>
    </location>
</feature>